<dbReference type="InterPro" id="IPR005331">
    <property type="entry name" value="Sulfotransferase"/>
</dbReference>
<reference evidence="1" key="1">
    <citation type="submission" date="2018-06" db="EMBL/GenBank/DDBJ databases">
        <authorList>
            <person name="Zhirakovskaya E."/>
        </authorList>
    </citation>
    <scope>NUCLEOTIDE SEQUENCE</scope>
</reference>
<sequence length="226" mass="25482">MPLIRTGRGILYFAHVPKCAGTAVEAYLMCRFGAATKALFDPGHFNLPEPARWSRCSPQHIEAQSLARLFNPGFFDHMFALVRHPAKRLHSAYLYQRDIEELIDPAEDFATWLRALPERRANDPWYLDNHARPMGDLVPEGCVIFRLEDGADPVVDWLDALAGNENGPRSIERAHSYETLLVQLGKSPRGDVAPITAADLDFIHQLDRDDYARFGYVLEPPAEQGT</sequence>
<evidence type="ECO:0000313" key="1">
    <source>
        <dbReference type="EMBL" id="VAV92507.1"/>
    </source>
</evidence>
<dbReference type="AlphaFoldDB" id="A0A3B0RKK5"/>
<dbReference type="GO" id="GO:0016020">
    <property type="term" value="C:membrane"/>
    <property type="evidence" value="ECO:0007669"/>
    <property type="project" value="InterPro"/>
</dbReference>
<evidence type="ECO:0008006" key="2">
    <source>
        <dbReference type="Google" id="ProtNLM"/>
    </source>
</evidence>
<name>A0A3B0RKK5_9ZZZZ</name>
<dbReference type="Pfam" id="PF03567">
    <property type="entry name" value="Sulfotransfer_2"/>
    <property type="match status" value="1"/>
</dbReference>
<organism evidence="1">
    <name type="scientific">hydrothermal vent metagenome</name>
    <dbReference type="NCBI Taxonomy" id="652676"/>
    <lineage>
        <taxon>unclassified sequences</taxon>
        <taxon>metagenomes</taxon>
        <taxon>ecological metagenomes</taxon>
    </lineage>
</organism>
<dbReference type="EMBL" id="UOEG01000092">
    <property type="protein sequence ID" value="VAV92507.1"/>
    <property type="molecule type" value="Genomic_DNA"/>
</dbReference>
<dbReference type="GO" id="GO:0008146">
    <property type="term" value="F:sulfotransferase activity"/>
    <property type="evidence" value="ECO:0007669"/>
    <property type="project" value="InterPro"/>
</dbReference>
<proteinExistence type="predicted"/>
<dbReference type="Gene3D" id="3.40.50.300">
    <property type="entry name" value="P-loop containing nucleotide triphosphate hydrolases"/>
    <property type="match status" value="1"/>
</dbReference>
<gene>
    <name evidence="1" type="ORF">MNBD_ALPHA07-1699</name>
</gene>
<dbReference type="SUPFAM" id="SSF52540">
    <property type="entry name" value="P-loop containing nucleoside triphosphate hydrolases"/>
    <property type="match status" value="1"/>
</dbReference>
<protein>
    <recommendedName>
        <fullName evidence="2">Sulfotransferase family protein</fullName>
    </recommendedName>
</protein>
<accession>A0A3B0RKK5</accession>
<dbReference type="InterPro" id="IPR027417">
    <property type="entry name" value="P-loop_NTPase"/>
</dbReference>